<dbReference type="PANTHER" id="PTHR43763:SF6">
    <property type="entry name" value="XAA-PRO AMINOPEPTIDASE 1"/>
    <property type="match status" value="1"/>
</dbReference>
<evidence type="ECO:0000256" key="1">
    <source>
        <dbReference type="SAM" id="Phobius"/>
    </source>
</evidence>
<keyword evidence="3" id="KW-1185">Reference proteome</keyword>
<accession>A0AAD8LXG4</accession>
<keyword evidence="1" id="KW-0812">Transmembrane</keyword>
<comment type="caution">
    <text evidence="2">The sequence shown here is derived from an EMBL/GenBank/DDBJ whole genome shotgun (WGS) entry which is preliminary data.</text>
</comment>
<dbReference type="PANTHER" id="PTHR43763">
    <property type="entry name" value="XAA-PRO AMINOPEPTIDASE 1"/>
    <property type="match status" value="1"/>
</dbReference>
<reference evidence="2" key="2">
    <citation type="submission" date="2023-05" db="EMBL/GenBank/DDBJ databases">
        <authorList>
            <person name="Schelkunov M.I."/>
        </authorList>
    </citation>
    <scope>NUCLEOTIDE SEQUENCE</scope>
    <source>
        <strain evidence="2">Hsosn_3</strain>
        <tissue evidence="2">Leaf</tissue>
    </source>
</reference>
<keyword evidence="1" id="KW-0472">Membrane</keyword>
<name>A0AAD8LXG4_9APIA</name>
<feature type="transmembrane region" description="Helical" evidence="1">
    <location>
        <begin position="6"/>
        <end position="26"/>
    </location>
</feature>
<protein>
    <submittedName>
        <fullName evidence="2">Uncharacterized protein</fullName>
    </submittedName>
</protein>
<evidence type="ECO:0000313" key="3">
    <source>
        <dbReference type="Proteomes" id="UP001237642"/>
    </source>
</evidence>
<gene>
    <name evidence="2" type="ORF">POM88_053707</name>
</gene>
<dbReference type="InterPro" id="IPR029149">
    <property type="entry name" value="Creatin/AminoP/Spt16_N"/>
</dbReference>
<dbReference type="InterPro" id="IPR050422">
    <property type="entry name" value="X-Pro_aminopeptidase_P"/>
</dbReference>
<proteinExistence type="predicted"/>
<keyword evidence="1" id="KW-1133">Transmembrane helix</keyword>
<reference evidence="2" key="1">
    <citation type="submission" date="2023-02" db="EMBL/GenBank/DDBJ databases">
        <title>Genome of toxic invasive species Heracleum sosnowskyi carries increased number of genes despite the absence of recent whole-genome duplications.</title>
        <authorList>
            <person name="Schelkunov M."/>
            <person name="Shtratnikova V."/>
            <person name="Makarenko M."/>
            <person name="Klepikova A."/>
            <person name="Omelchenko D."/>
            <person name="Novikova G."/>
            <person name="Obukhova E."/>
            <person name="Bogdanov V."/>
            <person name="Penin A."/>
            <person name="Logacheva M."/>
        </authorList>
    </citation>
    <scope>NUCLEOTIDE SEQUENCE</scope>
    <source>
        <strain evidence="2">Hsosn_3</strain>
        <tissue evidence="2">Leaf</tissue>
    </source>
</reference>
<sequence>MKEETYICLFVIQFGTLTISFLLSFSSPQQYSSSLRFLSFSIHHSFLKPQLFTTPGTSIDAYIIPSQDAHQSEFIAECYMRRAYISGFTGRSQTKRQLFGLMADIFYR</sequence>
<dbReference type="Gene3D" id="3.40.350.10">
    <property type="entry name" value="Creatinase/prolidase N-terminal domain"/>
    <property type="match status" value="1"/>
</dbReference>
<dbReference type="EMBL" id="JAUIZM010000020">
    <property type="protein sequence ID" value="KAK1351993.1"/>
    <property type="molecule type" value="Genomic_DNA"/>
</dbReference>
<organism evidence="2 3">
    <name type="scientific">Heracleum sosnowskyi</name>
    <dbReference type="NCBI Taxonomy" id="360622"/>
    <lineage>
        <taxon>Eukaryota</taxon>
        <taxon>Viridiplantae</taxon>
        <taxon>Streptophyta</taxon>
        <taxon>Embryophyta</taxon>
        <taxon>Tracheophyta</taxon>
        <taxon>Spermatophyta</taxon>
        <taxon>Magnoliopsida</taxon>
        <taxon>eudicotyledons</taxon>
        <taxon>Gunneridae</taxon>
        <taxon>Pentapetalae</taxon>
        <taxon>asterids</taxon>
        <taxon>campanulids</taxon>
        <taxon>Apiales</taxon>
        <taxon>Apiaceae</taxon>
        <taxon>Apioideae</taxon>
        <taxon>apioid superclade</taxon>
        <taxon>Tordylieae</taxon>
        <taxon>Tordyliinae</taxon>
        <taxon>Heracleum</taxon>
    </lineage>
</organism>
<dbReference type="AlphaFoldDB" id="A0AAD8LXG4"/>
<dbReference type="Proteomes" id="UP001237642">
    <property type="component" value="Unassembled WGS sequence"/>
</dbReference>
<evidence type="ECO:0000313" key="2">
    <source>
        <dbReference type="EMBL" id="KAK1351993.1"/>
    </source>
</evidence>